<dbReference type="PROSITE" id="PS01152">
    <property type="entry name" value="HESB"/>
    <property type="match status" value="1"/>
</dbReference>
<dbReference type="InterPro" id="IPR050322">
    <property type="entry name" value="Fe-S_cluster_asmbl/transfer"/>
</dbReference>
<dbReference type="OrthoDB" id="333486at2759"/>
<organism evidence="3 4">
    <name type="scientific">Planoprotostelium fungivorum</name>
    <dbReference type="NCBI Taxonomy" id="1890364"/>
    <lineage>
        <taxon>Eukaryota</taxon>
        <taxon>Amoebozoa</taxon>
        <taxon>Evosea</taxon>
        <taxon>Variosea</taxon>
        <taxon>Cavosteliida</taxon>
        <taxon>Cavosteliaceae</taxon>
        <taxon>Planoprotostelium</taxon>
    </lineage>
</organism>
<evidence type="ECO:0000256" key="1">
    <source>
        <dbReference type="ARBA" id="ARBA00006718"/>
    </source>
</evidence>
<evidence type="ECO:0000313" key="4">
    <source>
        <dbReference type="Proteomes" id="UP000241769"/>
    </source>
</evidence>
<keyword evidence="4" id="KW-1185">Reference proteome</keyword>
<name>A0A2P6N4R7_9EUKA</name>
<dbReference type="GO" id="GO:0016226">
    <property type="term" value="P:iron-sulfur cluster assembly"/>
    <property type="evidence" value="ECO:0007669"/>
    <property type="project" value="InterPro"/>
</dbReference>
<dbReference type="STRING" id="1890364.A0A2P6N4R7"/>
<dbReference type="GO" id="GO:0005739">
    <property type="term" value="C:mitochondrion"/>
    <property type="evidence" value="ECO:0007669"/>
    <property type="project" value="TreeGrafter"/>
</dbReference>
<comment type="similarity">
    <text evidence="1">Belongs to the HesB/IscA family.</text>
</comment>
<dbReference type="GO" id="GO:0051537">
    <property type="term" value="F:2 iron, 2 sulfur cluster binding"/>
    <property type="evidence" value="ECO:0007669"/>
    <property type="project" value="TreeGrafter"/>
</dbReference>
<dbReference type="InParanoid" id="A0A2P6N4R7"/>
<dbReference type="InterPro" id="IPR016092">
    <property type="entry name" value="ATAP"/>
</dbReference>
<dbReference type="EMBL" id="MDYQ01000204">
    <property type="protein sequence ID" value="PRP78947.1"/>
    <property type="molecule type" value="Genomic_DNA"/>
</dbReference>
<dbReference type="SUPFAM" id="SSF89360">
    <property type="entry name" value="HesB-like domain"/>
    <property type="match status" value="1"/>
</dbReference>
<dbReference type="FunCoup" id="A0A2P6N4R7">
    <property type="interactions" value="218"/>
</dbReference>
<dbReference type="FunFam" id="2.60.300.12:FF:000001">
    <property type="entry name" value="Iron-binding protein IscA"/>
    <property type="match status" value="1"/>
</dbReference>
<dbReference type="NCBIfam" id="TIGR00049">
    <property type="entry name" value="iron-sulfur cluster assembly accessory protein"/>
    <property type="match status" value="1"/>
</dbReference>
<gene>
    <name evidence="3" type="ORF">PROFUN_13241</name>
</gene>
<accession>A0A2P6N4R7</accession>
<dbReference type="InterPro" id="IPR000361">
    <property type="entry name" value="ATAP_core_dom"/>
</dbReference>
<dbReference type="InterPro" id="IPR035903">
    <property type="entry name" value="HesB-like_dom_sf"/>
</dbReference>
<evidence type="ECO:0000259" key="2">
    <source>
        <dbReference type="Pfam" id="PF01521"/>
    </source>
</evidence>
<dbReference type="AlphaFoldDB" id="A0A2P6N4R7"/>
<reference evidence="3 4" key="1">
    <citation type="journal article" date="2018" name="Genome Biol. Evol.">
        <title>Multiple Roots of Fruiting Body Formation in Amoebozoa.</title>
        <authorList>
            <person name="Hillmann F."/>
            <person name="Forbes G."/>
            <person name="Novohradska S."/>
            <person name="Ferling I."/>
            <person name="Riege K."/>
            <person name="Groth M."/>
            <person name="Westermann M."/>
            <person name="Marz M."/>
            <person name="Spaller T."/>
            <person name="Winckler T."/>
            <person name="Schaap P."/>
            <person name="Glockner G."/>
        </authorList>
    </citation>
    <scope>NUCLEOTIDE SEQUENCE [LARGE SCALE GENOMIC DNA]</scope>
    <source>
        <strain evidence="3 4">Jena</strain>
    </source>
</reference>
<sequence length="129" mass="13854">MSAAGRVITGSRALSSRFANRKAAVALSPSAGARLKELLAKKPDSMGIRLGVKRRGCSGLSYTLDYAREKKPADEIVEEHGIKIFIDPSALMTVVGTEMDYVEDHLKSEFVFVNPNAKGSCGCGESFNT</sequence>
<dbReference type="Gene3D" id="2.60.300.12">
    <property type="entry name" value="HesB-like domain"/>
    <property type="match status" value="1"/>
</dbReference>
<protein>
    <recommendedName>
        <fullName evidence="2">Core domain-containing protein</fullName>
    </recommendedName>
</protein>
<dbReference type="PANTHER" id="PTHR10072">
    <property type="entry name" value="IRON-SULFUR CLUSTER ASSEMBLY PROTEIN"/>
    <property type="match status" value="1"/>
</dbReference>
<proteinExistence type="inferred from homology"/>
<evidence type="ECO:0000313" key="3">
    <source>
        <dbReference type="EMBL" id="PRP78947.1"/>
    </source>
</evidence>
<dbReference type="PANTHER" id="PTHR10072:SF41">
    <property type="entry name" value="IRON-SULFUR CLUSTER ASSEMBLY 1 HOMOLOG, MITOCHONDRIAL"/>
    <property type="match status" value="1"/>
</dbReference>
<feature type="domain" description="Core" evidence="2">
    <location>
        <begin position="25"/>
        <end position="125"/>
    </location>
</feature>
<comment type="caution">
    <text evidence="3">The sequence shown here is derived from an EMBL/GenBank/DDBJ whole genome shotgun (WGS) entry which is preliminary data.</text>
</comment>
<dbReference type="Proteomes" id="UP000241769">
    <property type="component" value="Unassembled WGS sequence"/>
</dbReference>
<dbReference type="InterPro" id="IPR017870">
    <property type="entry name" value="FeS_cluster_insertion_CS"/>
</dbReference>
<dbReference type="Pfam" id="PF01521">
    <property type="entry name" value="Fe-S_biosyn"/>
    <property type="match status" value="1"/>
</dbReference>